<keyword evidence="1" id="KW-0812">Transmembrane</keyword>
<feature type="transmembrane region" description="Helical" evidence="1">
    <location>
        <begin position="101"/>
        <end position="130"/>
    </location>
</feature>
<evidence type="ECO:0008006" key="4">
    <source>
        <dbReference type="Google" id="ProtNLM"/>
    </source>
</evidence>
<evidence type="ECO:0000313" key="3">
    <source>
        <dbReference type="Proteomes" id="UP000033607"/>
    </source>
</evidence>
<dbReference type="PATRIC" id="fig|1637645.4.peg.3056"/>
<comment type="caution">
    <text evidence="2">The sequence shown here is derived from an EMBL/GenBank/DDBJ whole genome shotgun (WGS) entry which is preliminary data.</text>
</comment>
<proteinExistence type="predicted"/>
<protein>
    <recommendedName>
        <fullName evidence="4">PhnA-like protein</fullName>
    </recommendedName>
</protein>
<organism evidence="2 3">
    <name type="scientific">Limnoraphis robusta CS-951</name>
    <dbReference type="NCBI Taxonomy" id="1637645"/>
    <lineage>
        <taxon>Bacteria</taxon>
        <taxon>Bacillati</taxon>
        <taxon>Cyanobacteriota</taxon>
        <taxon>Cyanophyceae</taxon>
        <taxon>Oscillatoriophycideae</taxon>
        <taxon>Oscillatoriales</taxon>
        <taxon>Sirenicapillariaceae</taxon>
        <taxon>Limnoraphis</taxon>
    </lineage>
</organism>
<feature type="transmembrane region" description="Helical" evidence="1">
    <location>
        <begin position="69"/>
        <end position="89"/>
    </location>
</feature>
<name>A0A0F5Y983_9CYAN</name>
<feature type="transmembrane region" description="Helical" evidence="1">
    <location>
        <begin position="172"/>
        <end position="194"/>
    </location>
</feature>
<sequence>MAYRTEDPLIQSRTTEALVDYHDRVHWGAIFSGLVVAIASQLVLSALGSAIGLTAGANGASAGNVGTGVGIWSIISLLISLFIGGWVMAQMCGPMNSKTAMLNGAILWATTLALSTWLLTIGVSGAFGIVASNAGEVINQVQQPGGVDIPNQAPNFTAQDFQNFAANSAKTAWSFLLGSLFGLVAAIAGSSVGARKPRVRV</sequence>
<keyword evidence="1" id="KW-1133">Transmembrane helix</keyword>
<accession>A0A0F5Y983</accession>
<evidence type="ECO:0000256" key="1">
    <source>
        <dbReference type="SAM" id="Phobius"/>
    </source>
</evidence>
<reference evidence="2 3" key="1">
    <citation type="submission" date="2015-06" db="EMBL/GenBank/DDBJ databases">
        <title>Draft genome assembly of filamentous brackish cyanobacterium Limnoraphis robusta strain CS-951.</title>
        <authorList>
            <person name="Willis A."/>
            <person name="Parks M."/>
            <person name="Burford M.A."/>
        </authorList>
    </citation>
    <scope>NUCLEOTIDE SEQUENCE [LARGE SCALE GENOMIC DNA]</scope>
    <source>
        <strain evidence="2 3">CS-951</strain>
    </source>
</reference>
<feature type="transmembrane region" description="Helical" evidence="1">
    <location>
        <begin position="34"/>
        <end position="57"/>
    </location>
</feature>
<keyword evidence="1" id="KW-0472">Membrane</keyword>
<gene>
    <name evidence="2" type="ORF">WN50_24885</name>
</gene>
<dbReference type="AlphaFoldDB" id="A0A0F5Y983"/>
<evidence type="ECO:0000313" key="2">
    <source>
        <dbReference type="EMBL" id="KKD35506.1"/>
    </source>
</evidence>
<dbReference type="OrthoDB" id="508787at2"/>
<dbReference type="EMBL" id="LATL02000151">
    <property type="protein sequence ID" value="KKD35506.1"/>
    <property type="molecule type" value="Genomic_DNA"/>
</dbReference>
<dbReference type="RefSeq" id="WP_046281301.1">
    <property type="nucleotide sequence ID" value="NZ_LATL02000151.1"/>
</dbReference>
<dbReference type="Proteomes" id="UP000033607">
    <property type="component" value="Unassembled WGS sequence"/>
</dbReference>